<reference evidence="1" key="2">
    <citation type="journal article" date="2007" name="Science">
        <title>Draft genome sequence of the sexually transmitted pathogen Trichomonas vaginalis.</title>
        <authorList>
            <person name="Carlton J.M."/>
            <person name="Hirt R.P."/>
            <person name="Silva J.C."/>
            <person name="Delcher A.L."/>
            <person name="Schatz M."/>
            <person name="Zhao Q."/>
            <person name="Wortman J.R."/>
            <person name="Bidwell S.L."/>
            <person name="Alsmark U.C.M."/>
            <person name="Besteiro S."/>
            <person name="Sicheritz-Ponten T."/>
            <person name="Noel C.J."/>
            <person name="Dacks J.B."/>
            <person name="Foster P.G."/>
            <person name="Simillion C."/>
            <person name="Van de Peer Y."/>
            <person name="Miranda-Saavedra D."/>
            <person name="Barton G.J."/>
            <person name="Westrop G.D."/>
            <person name="Mueller S."/>
            <person name="Dessi D."/>
            <person name="Fiori P.L."/>
            <person name="Ren Q."/>
            <person name="Paulsen I."/>
            <person name="Zhang H."/>
            <person name="Bastida-Corcuera F.D."/>
            <person name="Simoes-Barbosa A."/>
            <person name="Brown M.T."/>
            <person name="Hayes R.D."/>
            <person name="Mukherjee M."/>
            <person name="Okumura C.Y."/>
            <person name="Schneider R."/>
            <person name="Smith A.J."/>
            <person name="Vanacova S."/>
            <person name="Villalvazo M."/>
            <person name="Haas B.J."/>
            <person name="Pertea M."/>
            <person name="Feldblyum T.V."/>
            <person name="Utterback T.R."/>
            <person name="Shu C.L."/>
            <person name="Osoegawa K."/>
            <person name="de Jong P.J."/>
            <person name="Hrdy I."/>
            <person name="Horvathova L."/>
            <person name="Zubacova Z."/>
            <person name="Dolezal P."/>
            <person name="Malik S.B."/>
            <person name="Logsdon J.M. Jr."/>
            <person name="Henze K."/>
            <person name="Gupta A."/>
            <person name="Wang C.C."/>
            <person name="Dunne R.L."/>
            <person name="Upcroft J.A."/>
            <person name="Upcroft P."/>
            <person name="White O."/>
            <person name="Salzberg S.L."/>
            <person name="Tang P."/>
            <person name="Chiu C.-H."/>
            <person name="Lee Y.-S."/>
            <person name="Embley T.M."/>
            <person name="Coombs G.H."/>
            <person name="Mottram J.C."/>
            <person name="Tachezy J."/>
            <person name="Fraser-Liggett C.M."/>
            <person name="Johnson P.J."/>
        </authorList>
    </citation>
    <scope>NUCLEOTIDE SEQUENCE [LARGE SCALE GENOMIC DNA]</scope>
    <source>
        <strain evidence="1">G3</strain>
    </source>
</reference>
<evidence type="ECO:0000313" key="1">
    <source>
        <dbReference type="EMBL" id="EAX64579.1"/>
    </source>
</evidence>
<dbReference type="VEuPathDB" id="TrichDB:TVAG_600920"/>
<name>A2I188_TRIV3</name>
<dbReference type="InParanoid" id="A2I188"/>
<accession>A2I188</accession>
<evidence type="ECO:0000313" key="2">
    <source>
        <dbReference type="Proteomes" id="UP000001542"/>
    </source>
</evidence>
<dbReference type="VEuPathDB" id="TrichDB:TVAGG3_0503870"/>
<keyword evidence="2" id="KW-1185">Reference proteome</keyword>
<dbReference type="Proteomes" id="UP000001542">
    <property type="component" value="Unassembled WGS sequence"/>
</dbReference>
<organism evidence="1 2">
    <name type="scientific">Trichomonas vaginalis (strain ATCC PRA-98 / G3)</name>
    <dbReference type="NCBI Taxonomy" id="412133"/>
    <lineage>
        <taxon>Eukaryota</taxon>
        <taxon>Metamonada</taxon>
        <taxon>Parabasalia</taxon>
        <taxon>Trichomonadida</taxon>
        <taxon>Trichomonadidae</taxon>
        <taxon>Trichomonas</taxon>
    </lineage>
</organism>
<feature type="non-terminal residue" evidence="1">
    <location>
        <position position="117"/>
    </location>
</feature>
<proteinExistence type="predicted"/>
<dbReference type="AlphaFoldDB" id="A2I188"/>
<evidence type="ECO:0008006" key="3">
    <source>
        <dbReference type="Google" id="ProtNLM"/>
    </source>
</evidence>
<reference evidence="1" key="1">
    <citation type="submission" date="2006-10" db="EMBL/GenBank/DDBJ databases">
        <authorList>
            <person name="Amadeo P."/>
            <person name="Zhao Q."/>
            <person name="Wortman J."/>
            <person name="Fraser-Liggett C."/>
            <person name="Carlton J."/>
        </authorList>
    </citation>
    <scope>NUCLEOTIDE SEQUENCE</scope>
    <source>
        <strain evidence="1">G3</strain>
    </source>
</reference>
<protein>
    <recommendedName>
        <fullName evidence="3">DUF659 domain-containing protein</fullName>
    </recommendedName>
</protein>
<gene>
    <name evidence="1" type="ORF">TVAG_600920</name>
</gene>
<dbReference type="EMBL" id="DS151232">
    <property type="protein sequence ID" value="EAX64579.1"/>
    <property type="molecule type" value="Genomic_DNA"/>
</dbReference>
<sequence>MTGLKTANYTLAINNGLKAIHDCHVQIGCVIVDGGTAQLAALTGKDNSILALSKVQWMKEIIVVPCICHRVHNAYKAAMNHPAISPLKDQLLEVAEICRQHVEVFGSRCPSNVETRW</sequence>